<comment type="caution">
    <text evidence="1">The sequence shown here is derived from an EMBL/GenBank/DDBJ whole genome shotgun (WGS) entry which is preliminary data.</text>
</comment>
<dbReference type="InterPro" id="IPR011231">
    <property type="entry name" value="Phage_VT1-Sakai_H0018"/>
</dbReference>
<evidence type="ECO:0000313" key="2">
    <source>
        <dbReference type="Proteomes" id="UP000092377"/>
    </source>
</evidence>
<dbReference type="Proteomes" id="UP000092377">
    <property type="component" value="Unassembled WGS sequence"/>
</dbReference>
<evidence type="ECO:0000313" key="1">
    <source>
        <dbReference type="EMBL" id="OBU07765.1"/>
    </source>
</evidence>
<dbReference type="PIRSF" id="PIRSF030771">
    <property type="entry name" value="UCP030771"/>
    <property type="match status" value="1"/>
</dbReference>
<dbReference type="AlphaFoldDB" id="A0A1B8HFB4"/>
<accession>A0A1B8HFB4</accession>
<keyword evidence="2" id="KW-1185">Reference proteome</keyword>
<proteinExistence type="predicted"/>
<name>A0A1B8HFB4_9GAMM</name>
<dbReference type="OrthoDB" id="5678113at2"/>
<reference evidence="2" key="1">
    <citation type="submission" date="2016-06" db="EMBL/GenBank/DDBJ databases">
        <authorList>
            <person name="Butler K."/>
        </authorList>
    </citation>
    <scope>NUCLEOTIDE SEQUENCE [LARGE SCALE GENOMIC DNA]</scope>
    <source>
        <strain evidence="2">GCSL-Mp20</strain>
    </source>
</reference>
<gene>
    <name evidence="1" type="ORF">AYY18_05965</name>
</gene>
<dbReference type="Pfam" id="PF09956">
    <property type="entry name" value="Phage_cement_2"/>
    <property type="match status" value="1"/>
</dbReference>
<dbReference type="RefSeq" id="WP_067402994.1">
    <property type="nucleotide sequence ID" value="NZ_LZEY01000023.1"/>
</dbReference>
<sequence>MAKNYQQQGMTIEIVNSGMKAVTSGSLVVIGALAAVAITDIPAGDTGDGFAEGVFRLPKKNGLVLKAGAAVSVKDGQLVDAGGVVIGVAWAGAESGDPDAAVKINVFPPAAQG</sequence>
<dbReference type="EMBL" id="LZEY01000023">
    <property type="protein sequence ID" value="OBU07765.1"/>
    <property type="molecule type" value="Genomic_DNA"/>
</dbReference>
<protein>
    <submittedName>
        <fullName evidence="1">Recombinase RecA</fullName>
    </submittedName>
</protein>
<organism evidence="1 2">
    <name type="scientific">Morganella psychrotolerans</name>
    <dbReference type="NCBI Taxonomy" id="368603"/>
    <lineage>
        <taxon>Bacteria</taxon>
        <taxon>Pseudomonadati</taxon>
        <taxon>Pseudomonadota</taxon>
        <taxon>Gammaproteobacteria</taxon>
        <taxon>Enterobacterales</taxon>
        <taxon>Morganellaceae</taxon>
        <taxon>Morganella</taxon>
    </lineage>
</organism>